<evidence type="ECO:0000313" key="3">
    <source>
        <dbReference type="EMBL" id="CAI4000964.1"/>
    </source>
</evidence>
<keyword evidence="2" id="KW-1133">Transmembrane helix</keyword>
<feature type="compositionally biased region" description="Basic and acidic residues" evidence="1">
    <location>
        <begin position="325"/>
        <end position="336"/>
    </location>
</feature>
<evidence type="ECO:0000256" key="2">
    <source>
        <dbReference type="SAM" id="Phobius"/>
    </source>
</evidence>
<protein>
    <submittedName>
        <fullName evidence="3">Uncharacterized protein</fullName>
    </submittedName>
</protein>
<dbReference type="AlphaFoldDB" id="A0A9P1CZ91"/>
<feature type="compositionally biased region" description="Low complexity" evidence="1">
    <location>
        <begin position="483"/>
        <end position="493"/>
    </location>
</feature>
<dbReference type="InterPro" id="IPR043502">
    <property type="entry name" value="DNA/RNA_pol_sf"/>
</dbReference>
<sequence length="1253" mass="138666">MNAPPPDFTDAEVQKEFIGLLEPDFHGLLQRKEVSAVTQARLAYANCKSLSRFNSVADSRVQLRTFAQQTVQLDPAADVMEVAALVDAWEAAKVRMEVRHKAEAEASSSSLPISLPKVEVQDLVKKFEAAFYKLDDKLTPAASTLELLFDQVENGELKTMYLQQFLSREDAEVEPVGCMLDKSGVLKIKKGYGETKEPTSPEELRHRLRVVAHAFLMCGLKYPQRTIFADLVPQDFLNYVDYLLSDQVMGLKAEDEDGNQISSPSLKLVLSYEHQVRKEMVKKINDGTKVHDALLAARKDVNIKERYFLTPAAMNALTAHKKDRSRSPRADRRSGDKGWNPSRNKGKGKGKSRETSFAGMVQKIAQKHGLRVQVTEMDESLAQAVVLALKSMLSSPSEGGRQESIDGSKRGPEAKMASGRDPGVVENPGKKAKTAGKDSGVSEASEDRVSLDGSRAIKAPEDAVSHKAGSSGVLVTLEESVSREVSSSGAGRAPEVSEKVLPKDGGPGKESTGELGTVDMDWMGRRPLLAYYKGKHRMVHDGGGLCSPGRWPVKCRKAPAGETALAISSVFRREFLKWLLTTGDGGKGVFWKLAGGRAVESPFKSHLGGARAAIDRELMKHGEDPARRGGDRTSEINFRRLRSIGRALGDEDCEFLEEIAADGVSLGVDEEMPRVPGVFEEKLKWAREFTEEDLRQVWAENYSSAEECKEDIWRQVDEEVASGTIMRLSEEEAKEKFGERLAVAALGAVPKELNSDRVRLIHDGSYSVDVNRRIKVRDRMRFPLIDDASAVLLEAEEVAGKGMGGPRATLVYDVKGAHKLIPVKEKDWGLQAFRLPGERRKDGVYVHTRGTFGIASAAYHWQRVAAVAVRSAHRLCGRDLGLLHLLFADDGWMVSVGKYYWKPMLFWLFVLEMMEIPLSWAKVNGGTKVQWIGYDLDADRFEKGISPRKVKWVADWITTHLESGGVMGRNLRSALGRLVFVAGALHHVRPFLGPIFAWSAVLRGGVYAKMPEAVSLLLTYVKKQIEGDPMVKVRAVERQAIEAFRIDAKAEGEKVVIGGWESLGSSDTSEARWFSIELDRRSAPWAFVKGEPFRAIAALELTAVLVAVKLFCVGGLWKGRRAILKLTAFTDNVSNTYVLKKFLTSKFPLSVILLELATQLKSAGLELDLGWVPRDQNTPADSLTNGIFDGFSGSKRIQVDFKDLKWLVLDEPMAKAGELDSEVKLAKTSKEVKDFSGKDTKVKRGETKWKDPW</sequence>
<keyword evidence="5" id="KW-1185">Reference proteome</keyword>
<dbReference type="EMBL" id="CAMXCT020002868">
    <property type="protein sequence ID" value="CAL1154339.1"/>
    <property type="molecule type" value="Genomic_DNA"/>
</dbReference>
<dbReference type="EMBL" id="CAMXCT030002868">
    <property type="protein sequence ID" value="CAL4788276.1"/>
    <property type="molecule type" value="Genomic_DNA"/>
</dbReference>
<dbReference type="Proteomes" id="UP001152797">
    <property type="component" value="Unassembled WGS sequence"/>
</dbReference>
<evidence type="ECO:0000313" key="4">
    <source>
        <dbReference type="EMBL" id="CAL1154339.1"/>
    </source>
</evidence>
<name>A0A9P1CZ91_9DINO</name>
<keyword evidence="2" id="KW-0472">Membrane</keyword>
<dbReference type="EMBL" id="CAMXCT010002868">
    <property type="protein sequence ID" value="CAI4000964.1"/>
    <property type="molecule type" value="Genomic_DNA"/>
</dbReference>
<comment type="caution">
    <text evidence="3">The sequence shown here is derived from an EMBL/GenBank/DDBJ whole genome shotgun (WGS) entry which is preliminary data.</text>
</comment>
<proteinExistence type="predicted"/>
<accession>A0A9P1CZ91</accession>
<feature type="region of interest" description="Disordered" evidence="1">
    <location>
        <begin position="318"/>
        <end position="356"/>
    </location>
</feature>
<evidence type="ECO:0000256" key="1">
    <source>
        <dbReference type="SAM" id="MobiDB-lite"/>
    </source>
</evidence>
<feature type="region of interest" description="Disordered" evidence="1">
    <location>
        <begin position="483"/>
        <end position="517"/>
    </location>
</feature>
<gene>
    <name evidence="3" type="ORF">C1SCF055_LOCUS27043</name>
</gene>
<reference evidence="4" key="2">
    <citation type="submission" date="2024-04" db="EMBL/GenBank/DDBJ databases">
        <authorList>
            <person name="Chen Y."/>
            <person name="Shah S."/>
            <person name="Dougan E. K."/>
            <person name="Thang M."/>
            <person name="Chan C."/>
        </authorList>
    </citation>
    <scope>NUCLEOTIDE SEQUENCE [LARGE SCALE GENOMIC DNA]</scope>
</reference>
<evidence type="ECO:0000313" key="5">
    <source>
        <dbReference type="Proteomes" id="UP001152797"/>
    </source>
</evidence>
<feature type="compositionally biased region" description="Basic and acidic residues" evidence="1">
    <location>
        <begin position="400"/>
        <end position="413"/>
    </location>
</feature>
<dbReference type="PANTHER" id="PTHR33050">
    <property type="entry name" value="REVERSE TRANSCRIPTASE DOMAIN-CONTAINING PROTEIN"/>
    <property type="match status" value="1"/>
</dbReference>
<feature type="transmembrane region" description="Helical" evidence="2">
    <location>
        <begin position="1096"/>
        <end position="1117"/>
    </location>
</feature>
<organism evidence="3">
    <name type="scientific">Cladocopium goreaui</name>
    <dbReference type="NCBI Taxonomy" id="2562237"/>
    <lineage>
        <taxon>Eukaryota</taxon>
        <taxon>Sar</taxon>
        <taxon>Alveolata</taxon>
        <taxon>Dinophyceae</taxon>
        <taxon>Suessiales</taxon>
        <taxon>Symbiodiniaceae</taxon>
        <taxon>Cladocopium</taxon>
    </lineage>
</organism>
<dbReference type="InterPro" id="IPR052055">
    <property type="entry name" value="Hepadnavirus_pol/RT"/>
</dbReference>
<dbReference type="OrthoDB" id="435512at2759"/>
<feature type="region of interest" description="Disordered" evidence="1">
    <location>
        <begin position="393"/>
        <end position="470"/>
    </location>
</feature>
<keyword evidence="2" id="KW-0812">Transmembrane</keyword>
<dbReference type="PANTHER" id="PTHR33050:SF7">
    <property type="entry name" value="RIBONUCLEASE H"/>
    <property type="match status" value="1"/>
</dbReference>
<dbReference type="SUPFAM" id="SSF56672">
    <property type="entry name" value="DNA/RNA polymerases"/>
    <property type="match status" value="1"/>
</dbReference>
<reference evidence="3" key="1">
    <citation type="submission" date="2022-10" db="EMBL/GenBank/DDBJ databases">
        <authorList>
            <person name="Chen Y."/>
            <person name="Dougan E. K."/>
            <person name="Chan C."/>
            <person name="Rhodes N."/>
            <person name="Thang M."/>
        </authorList>
    </citation>
    <scope>NUCLEOTIDE SEQUENCE</scope>
</reference>